<dbReference type="Pfam" id="PF03594">
    <property type="entry name" value="BenE"/>
    <property type="match status" value="1"/>
</dbReference>
<protein>
    <submittedName>
        <fullName evidence="2">Benzoate membrane transport protein</fullName>
    </submittedName>
</protein>
<keyword evidence="3" id="KW-1185">Reference proteome</keyword>
<dbReference type="OrthoDB" id="9792424at2"/>
<dbReference type="InterPro" id="IPR004711">
    <property type="entry name" value="Benzoate_Transporter"/>
</dbReference>
<dbReference type="PANTHER" id="PTHR30199:SF0">
    <property type="entry name" value="INNER MEMBRANE PROTEIN YDCO"/>
    <property type="match status" value="1"/>
</dbReference>
<sequence length="390" mass="38807">MRATLPPPSAWTSALVAAAVGFGGTIVLVVQALRAMGASVEQAGSAVTALCLAIAVPGALLSLRLRVPVVLAWSTPGAALLVTSPAVPWPVACGAFAAAGLIGVLVGAVPLLGRLAGAIPPAIASAMLAGVLLPFGLRAFKEAGADPLFVLVLAATFVVGRARFPLYALLMVLAVGVALILGQGRVGALPPGATFGTLIPVPVAFDAGALVSIAMPLFVVTLVSQNLPGIAVLRVAGYTPPPRPLLVGTGLASVVAAPFGAHAVNLAAITAAICTSAEADPDKARRWRTGLIYAALYLLLAIFSPLLVRGFVALPPIAIAVLTGLAIIPALLGALEASLAGKEHRDATILTLLVTASGVTVLGIGSAFWGVAAGLGAMGITHLLRGRASA</sequence>
<keyword evidence="1" id="KW-0472">Membrane</keyword>
<feature type="transmembrane region" description="Helical" evidence="1">
    <location>
        <begin position="347"/>
        <end position="369"/>
    </location>
</feature>
<dbReference type="PANTHER" id="PTHR30199">
    <property type="entry name" value="MFS FAMILY TRANSPORTER, PREDICTED SUBSTRATE BENZOATE"/>
    <property type="match status" value="1"/>
</dbReference>
<reference evidence="2 3" key="1">
    <citation type="submission" date="2016-10" db="EMBL/GenBank/DDBJ databases">
        <authorList>
            <person name="de Groot N.N."/>
        </authorList>
    </citation>
    <scope>NUCLEOTIDE SEQUENCE [LARGE SCALE GENOMIC DNA]</scope>
    <source>
        <strain evidence="2 3">S5-249</strain>
    </source>
</reference>
<feature type="transmembrane region" description="Helical" evidence="1">
    <location>
        <begin position="87"/>
        <end position="112"/>
    </location>
</feature>
<proteinExistence type="predicted"/>
<feature type="transmembrane region" description="Helical" evidence="1">
    <location>
        <begin position="203"/>
        <end position="224"/>
    </location>
</feature>
<keyword evidence="1" id="KW-0812">Transmembrane</keyword>
<keyword evidence="1" id="KW-1133">Transmembrane helix</keyword>
<evidence type="ECO:0000256" key="1">
    <source>
        <dbReference type="SAM" id="Phobius"/>
    </source>
</evidence>
<dbReference type="GO" id="GO:0005886">
    <property type="term" value="C:plasma membrane"/>
    <property type="evidence" value="ECO:0007669"/>
    <property type="project" value="TreeGrafter"/>
</dbReference>
<dbReference type="NCBIfam" id="TIGR00843">
    <property type="entry name" value="benE"/>
    <property type="match status" value="1"/>
</dbReference>
<feature type="transmembrane region" description="Helical" evidence="1">
    <location>
        <begin position="290"/>
        <end position="308"/>
    </location>
</feature>
<feature type="transmembrane region" description="Helical" evidence="1">
    <location>
        <begin position="12"/>
        <end position="33"/>
    </location>
</feature>
<evidence type="ECO:0000313" key="2">
    <source>
        <dbReference type="EMBL" id="SFR89514.1"/>
    </source>
</evidence>
<feature type="transmembrane region" description="Helical" evidence="1">
    <location>
        <begin position="119"/>
        <end position="137"/>
    </location>
</feature>
<dbReference type="EMBL" id="FOZG01000001">
    <property type="protein sequence ID" value="SFR89514.1"/>
    <property type="molecule type" value="Genomic_DNA"/>
</dbReference>
<dbReference type="Proteomes" id="UP000198824">
    <property type="component" value="Unassembled WGS sequence"/>
</dbReference>
<dbReference type="GO" id="GO:0042925">
    <property type="term" value="F:benzoate transmembrane transporter activity"/>
    <property type="evidence" value="ECO:0007669"/>
    <property type="project" value="InterPro"/>
</dbReference>
<accession>A0A1I6KED5</accession>
<dbReference type="RefSeq" id="WP_093313111.1">
    <property type="nucleotide sequence ID" value="NZ_FOZG01000001.1"/>
</dbReference>
<feature type="transmembrane region" description="Helical" evidence="1">
    <location>
        <begin position="314"/>
        <end position="335"/>
    </location>
</feature>
<gene>
    <name evidence="2" type="ORF">SAMN05192580_1629</name>
</gene>
<dbReference type="STRING" id="1166337.SAMN05192580_1629"/>
<feature type="transmembrane region" description="Helical" evidence="1">
    <location>
        <begin position="143"/>
        <end position="159"/>
    </location>
</feature>
<evidence type="ECO:0000313" key="3">
    <source>
        <dbReference type="Proteomes" id="UP000198824"/>
    </source>
</evidence>
<name>A0A1I6KED5_9SPHN</name>
<feature type="transmembrane region" description="Helical" evidence="1">
    <location>
        <begin position="166"/>
        <end position="183"/>
    </location>
</feature>
<feature type="transmembrane region" description="Helical" evidence="1">
    <location>
        <begin position="45"/>
        <end position="67"/>
    </location>
</feature>
<organism evidence="2 3">
    <name type="scientific">Sphingomonas jatrophae</name>
    <dbReference type="NCBI Taxonomy" id="1166337"/>
    <lineage>
        <taxon>Bacteria</taxon>
        <taxon>Pseudomonadati</taxon>
        <taxon>Pseudomonadota</taxon>
        <taxon>Alphaproteobacteria</taxon>
        <taxon>Sphingomonadales</taxon>
        <taxon>Sphingomonadaceae</taxon>
        <taxon>Sphingomonas</taxon>
    </lineage>
</organism>
<dbReference type="AlphaFoldDB" id="A0A1I6KED5"/>